<dbReference type="PATRIC" id="fig|927665.4.peg.4284"/>
<sequence>MAKQSHPYKSKENIHSSKLEEPSAAYVSADLRGTYLDIVSEDMFRSAISKAVSDFDKGLVISHNQIDELVKARMGWK</sequence>
<organism evidence="1 2">
    <name type="scientific">Parabacteroides goldsteinii DSM 19448 = WAL 12034</name>
    <dbReference type="NCBI Taxonomy" id="927665"/>
    <lineage>
        <taxon>Bacteria</taxon>
        <taxon>Pseudomonadati</taxon>
        <taxon>Bacteroidota</taxon>
        <taxon>Bacteroidia</taxon>
        <taxon>Bacteroidales</taxon>
        <taxon>Tannerellaceae</taxon>
        <taxon>Parabacteroides</taxon>
    </lineage>
</organism>
<dbReference type="Proteomes" id="UP000033047">
    <property type="component" value="Unassembled WGS sequence"/>
</dbReference>
<evidence type="ECO:0000313" key="2">
    <source>
        <dbReference type="Proteomes" id="UP000033047"/>
    </source>
</evidence>
<reference evidence="1 2" key="1">
    <citation type="submission" date="2013-04" db="EMBL/GenBank/DDBJ databases">
        <title>The Genome Sequence of Parabacteroides goldsteinii DSM 19448.</title>
        <authorList>
            <consortium name="The Broad Institute Genomics Platform"/>
            <person name="Earl A."/>
            <person name="Ward D."/>
            <person name="Feldgarden M."/>
            <person name="Gevers D."/>
            <person name="Martens E."/>
            <person name="Sakamoto M."/>
            <person name="Benno Y."/>
            <person name="Song Y."/>
            <person name="Liu C."/>
            <person name="Lee J."/>
            <person name="Bolanos M."/>
            <person name="Vaisanen M.L."/>
            <person name="Finegold S.M."/>
            <person name="Walker B."/>
            <person name="Young S."/>
            <person name="Zeng Q."/>
            <person name="Gargeya S."/>
            <person name="Fitzgerald M."/>
            <person name="Haas B."/>
            <person name="Abouelleil A."/>
            <person name="Allen A.W."/>
            <person name="Alvarado L."/>
            <person name="Arachchi H.M."/>
            <person name="Berlin A.M."/>
            <person name="Chapman S.B."/>
            <person name="Gainer-Dewar J."/>
            <person name="Goldberg J."/>
            <person name="Griggs A."/>
            <person name="Gujja S."/>
            <person name="Hansen M."/>
            <person name="Howarth C."/>
            <person name="Imamovic A."/>
            <person name="Ireland A."/>
            <person name="Larimer J."/>
            <person name="McCowan C."/>
            <person name="Murphy C."/>
            <person name="Pearson M."/>
            <person name="Poon T.W."/>
            <person name="Priest M."/>
            <person name="Roberts A."/>
            <person name="Saif S."/>
            <person name="Shea T."/>
            <person name="Sisk P."/>
            <person name="Sykes S."/>
            <person name="Wortman J."/>
            <person name="Nusbaum C."/>
            <person name="Birren B."/>
        </authorList>
    </citation>
    <scope>NUCLEOTIDE SEQUENCE [LARGE SCALE GENOMIC DNA]</scope>
    <source>
        <strain evidence="1 2">DSM 19448</strain>
    </source>
</reference>
<gene>
    <name evidence="1" type="ORF">HMPREF1535_04170</name>
</gene>
<dbReference type="HOGENOM" id="CLU_2634858_0_0_10"/>
<proteinExistence type="predicted"/>
<accession>A0A0F5ITQ6</accession>
<protein>
    <submittedName>
        <fullName evidence="1">Uncharacterized protein</fullName>
    </submittedName>
</protein>
<name>A0A0F5ITQ6_9BACT</name>
<dbReference type="EMBL" id="AQHV01000021">
    <property type="protein sequence ID" value="KKB48941.1"/>
    <property type="molecule type" value="Genomic_DNA"/>
</dbReference>
<dbReference type="STRING" id="927665.HMPREF1535_04170"/>
<dbReference type="AlphaFoldDB" id="A0A0F5ITQ6"/>
<dbReference type="RefSeq" id="WP_010802837.1">
    <property type="nucleotide sequence ID" value="NZ_KQ033913.1"/>
</dbReference>
<evidence type="ECO:0000313" key="1">
    <source>
        <dbReference type="EMBL" id="KKB48941.1"/>
    </source>
</evidence>
<comment type="caution">
    <text evidence="1">The sequence shown here is derived from an EMBL/GenBank/DDBJ whole genome shotgun (WGS) entry which is preliminary data.</text>
</comment>